<evidence type="ECO:0000313" key="1">
    <source>
        <dbReference type="EMBL" id="OOK63946.1"/>
    </source>
</evidence>
<organism evidence="1 2">
    <name type="scientific">Mycobacterium kansasii</name>
    <dbReference type="NCBI Taxonomy" id="1768"/>
    <lineage>
        <taxon>Bacteria</taxon>
        <taxon>Bacillati</taxon>
        <taxon>Actinomycetota</taxon>
        <taxon>Actinomycetes</taxon>
        <taxon>Mycobacteriales</taxon>
        <taxon>Mycobacteriaceae</taxon>
        <taxon>Mycobacterium</taxon>
    </lineage>
</organism>
<sequence length="37" mass="4102">MLGRDTPWRADKIQARCSATTAHPRVQDDGGHLGINR</sequence>
<reference evidence="1 2" key="1">
    <citation type="submission" date="2017-02" db="EMBL/GenBank/DDBJ databases">
        <title>Complete genome sequences of Mycobacterium kansasii strains isolated from rhesus macaques.</title>
        <authorList>
            <person name="Panda A."/>
            <person name="Nagaraj S."/>
            <person name="Zhao X."/>
            <person name="Tettelin H."/>
            <person name="Detolla L.J."/>
        </authorList>
    </citation>
    <scope>NUCLEOTIDE SEQUENCE [LARGE SCALE GENOMIC DNA]</scope>
    <source>
        <strain evidence="1 2">11-3813</strain>
    </source>
</reference>
<name>A0A1V3WBY5_MYCKA</name>
<evidence type="ECO:0000313" key="2">
    <source>
        <dbReference type="Proteomes" id="UP000189229"/>
    </source>
</evidence>
<dbReference type="Proteomes" id="UP000189229">
    <property type="component" value="Unassembled WGS sequence"/>
</dbReference>
<protein>
    <submittedName>
        <fullName evidence="1">Uncharacterized protein</fullName>
    </submittedName>
</protein>
<proteinExistence type="predicted"/>
<gene>
    <name evidence="1" type="ORF">BZL30_9349</name>
</gene>
<dbReference type="AlphaFoldDB" id="A0A1V3WBY5"/>
<accession>A0A1V3WBY5</accession>
<comment type="caution">
    <text evidence="1">The sequence shown here is derived from an EMBL/GenBank/DDBJ whole genome shotgun (WGS) entry which is preliminary data.</text>
</comment>
<dbReference type="EMBL" id="MVBM01000014">
    <property type="protein sequence ID" value="OOK63946.1"/>
    <property type="molecule type" value="Genomic_DNA"/>
</dbReference>